<evidence type="ECO:0000256" key="1">
    <source>
        <dbReference type="SAM" id="MobiDB-lite"/>
    </source>
</evidence>
<organism evidence="2 3">
    <name type="scientific">Gnathostoma spinigerum</name>
    <dbReference type="NCBI Taxonomy" id="75299"/>
    <lineage>
        <taxon>Eukaryota</taxon>
        <taxon>Metazoa</taxon>
        <taxon>Ecdysozoa</taxon>
        <taxon>Nematoda</taxon>
        <taxon>Chromadorea</taxon>
        <taxon>Rhabditida</taxon>
        <taxon>Spirurina</taxon>
        <taxon>Gnathostomatomorpha</taxon>
        <taxon>Gnathostomatoidea</taxon>
        <taxon>Gnathostomatidae</taxon>
        <taxon>Gnathostoma</taxon>
    </lineage>
</organism>
<protein>
    <submittedName>
        <fullName evidence="2">Uncharacterized protein</fullName>
    </submittedName>
</protein>
<comment type="caution">
    <text evidence="2">The sequence shown here is derived from an EMBL/GenBank/DDBJ whole genome shotgun (WGS) entry which is preliminary data.</text>
</comment>
<dbReference type="Proteomes" id="UP001608902">
    <property type="component" value="Unassembled WGS sequence"/>
</dbReference>
<dbReference type="AlphaFoldDB" id="A0ABD6EKW5"/>
<feature type="region of interest" description="Disordered" evidence="1">
    <location>
        <begin position="21"/>
        <end position="49"/>
    </location>
</feature>
<evidence type="ECO:0000313" key="3">
    <source>
        <dbReference type="Proteomes" id="UP001608902"/>
    </source>
</evidence>
<proteinExistence type="predicted"/>
<accession>A0ABD6EKW5</accession>
<feature type="compositionally biased region" description="Basic and acidic residues" evidence="1">
    <location>
        <begin position="27"/>
        <end position="49"/>
    </location>
</feature>
<sequence>MGTAKVQRHLGQMMYEVKVSDASGSVKHPDQLRIKGSDYEPTKDSEESLFERLSLPVATATRRTDADET</sequence>
<name>A0ABD6EKW5_9BILA</name>
<evidence type="ECO:0000313" key="2">
    <source>
        <dbReference type="EMBL" id="MFH4979891.1"/>
    </source>
</evidence>
<keyword evidence="3" id="KW-1185">Reference proteome</keyword>
<gene>
    <name evidence="2" type="ORF">AB6A40_006600</name>
</gene>
<dbReference type="EMBL" id="JBGFUD010004775">
    <property type="protein sequence ID" value="MFH4979891.1"/>
    <property type="molecule type" value="Genomic_DNA"/>
</dbReference>
<reference evidence="2 3" key="1">
    <citation type="submission" date="2024-08" db="EMBL/GenBank/DDBJ databases">
        <title>Gnathostoma spinigerum genome.</title>
        <authorList>
            <person name="Gonzalez-Bertolin B."/>
            <person name="Monzon S."/>
            <person name="Zaballos A."/>
            <person name="Jimenez P."/>
            <person name="Dekumyoy P."/>
            <person name="Varona S."/>
            <person name="Cuesta I."/>
            <person name="Sumanam S."/>
            <person name="Adisakwattana P."/>
            <person name="Gasser R.B."/>
            <person name="Hernandez-Gonzalez A."/>
            <person name="Young N.D."/>
            <person name="Perteguer M.J."/>
        </authorList>
    </citation>
    <scope>NUCLEOTIDE SEQUENCE [LARGE SCALE GENOMIC DNA]</scope>
    <source>
        <strain evidence="2">AL3</strain>
        <tissue evidence="2">Liver</tissue>
    </source>
</reference>